<organism evidence="2 3">
    <name type="scientific">Franzmannia qiaohouensis</name>
    <dbReference type="NCBI Taxonomy" id="1329370"/>
    <lineage>
        <taxon>Bacteria</taxon>
        <taxon>Pseudomonadati</taxon>
        <taxon>Pseudomonadota</taxon>
        <taxon>Gammaproteobacteria</taxon>
        <taxon>Oceanospirillales</taxon>
        <taxon>Halomonadaceae</taxon>
        <taxon>Franzmannia</taxon>
    </lineage>
</organism>
<accession>A0ABU1HBT5</accession>
<evidence type="ECO:0000313" key="3">
    <source>
        <dbReference type="Proteomes" id="UP001251374"/>
    </source>
</evidence>
<reference evidence="2 3" key="1">
    <citation type="submission" date="2023-04" db="EMBL/GenBank/DDBJ databases">
        <title>A long-awaited taxogenomic arrangement of the family Halomonadaceae.</title>
        <authorList>
            <person name="De La Haba R."/>
            <person name="Chuvochina M."/>
            <person name="Wittouck S."/>
            <person name="Arahal D.R."/>
            <person name="Sanchez-Porro C."/>
            <person name="Hugenholtz P."/>
            <person name="Ventosa A."/>
        </authorList>
    </citation>
    <scope>NUCLEOTIDE SEQUENCE [LARGE SCALE GENOMIC DNA]</scope>
    <source>
        <strain evidence="2 3">DSM 26770</strain>
    </source>
</reference>
<dbReference type="RefSeq" id="WP_309718346.1">
    <property type="nucleotide sequence ID" value="NZ_JARWAM010000004.1"/>
</dbReference>
<evidence type="ECO:0000313" key="2">
    <source>
        <dbReference type="EMBL" id="MDR5904826.1"/>
    </source>
</evidence>
<evidence type="ECO:0000256" key="1">
    <source>
        <dbReference type="SAM" id="Phobius"/>
    </source>
</evidence>
<proteinExistence type="predicted"/>
<keyword evidence="1" id="KW-0812">Transmembrane</keyword>
<feature type="transmembrane region" description="Helical" evidence="1">
    <location>
        <begin position="15"/>
        <end position="34"/>
    </location>
</feature>
<gene>
    <name evidence="2" type="ORF">QC821_06020</name>
</gene>
<keyword evidence="1" id="KW-1133">Transmembrane helix</keyword>
<evidence type="ECO:0008006" key="4">
    <source>
        <dbReference type="Google" id="ProtNLM"/>
    </source>
</evidence>
<dbReference type="EMBL" id="JARWAM010000004">
    <property type="protein sequence ID" value="MDR5904826.1"/>
    <property type="molecule type" value="Genomic_DNA"/>
</dbReference>
<keyword evidence="1" id="KW-0472">Membrane</keyword>
<feature type="transmembrane region" description="Helical" evidence="1">
    <location>
        <begin position="77"/>
        <end position="95"/>
    </location>
</feature>
<name>A0ABU1HBT5_9GAMM</name>
<keyword evidence="3" id="KW-1185">Reference proteome</keyword>
<sequence>MEDFFNWLGTLIGETLRWIVDLLVIFFSSLRGAVEGFIGGLSGAMGINPTLFSLLLLIVGVWMLYCALRALLARRLIATLVWAFLGLVVLSWLIGR</sequence>
<dbReference type="Proteomes" id="UP001251374">
    <property type="component" value="Unassembled WGS sequence"/>
</dbReference>
<comment type="caution">
    <text evidence="2">The sequence shown here is derived from an EMBL/GenBank/DDBJ whole genome shotgun (WGS) entry which is preliminary data.</text>
</comment>
<protein>
    <recommendedName>
        <fullName evidence="4">MFS transporter</fullName>
    </recommendedName>
</protein>
<feature type="transmembrane region" description="Helical" evidence="1">
    <location>
        <begin position="46"/>
        <end position="65"/>
    </location>
</feature>